<proteinExistence type="predicted"/>
<comment type="caution">
    <text evidence="1">The sequence shown here is derived from an EMBL/GenBank/DDBJ whole genome shotgun (WGS) entry which is preliminary data.</text>
</comment>
<accession>A0A371I7D1</accession>
<gene>
    <name evidence="1" type="ORF">CR513_04468</name>
</gene>
<evidence type="ECO:0000313" key="2">
    <source>
        <dbReference type="Proteomes" id="UP000257109"/>
    </source>
</evidence>
<dbReference type="AlphaFoldDB" id="A0A371I7D1"/>
<reference evidence="1" key="1">
    <citation type="submission" date="2018-05" db="EMBL/GenBank/DDBJ databases">
        <title>Draft genome of Mucuna pruriens seed.</title>
        <authorList>
            <person name="Nnadi N.E."/>
            <person name="Vos R."/>
            <person name="Hasami M.H."/>
            <person name="Devisetty U.K."/>
            <person name="Aguiy J.C."/>
        </authorList>
    </citation>
    <scope>NUCLEOTIDE SEQUENCE [LARGE SCALE GENOMIC DNA]</scope>
    <source>
        <strain evidence="1">JCA_2017</strain>
    </source>
</reference>
<dbReference type="EMBL" id="QJKJ01000745">
    <property type="protein sequence ID" value="RDY10942.1"/>
    <property type="molecule type" value="Genomic_DNA"/>
</dbReference>
<organism evidence="1 2">
    <name type="scientific">Mucuna pruriens</name>
    <name type="common">Velvet bean</name>
    <name type="synonym">Dolichos pruriens</name>
    <dbReference type="NCBI Taxonomy" id="157652"/>
    <lineage>
        <taxon>Eukaryota</taxon>
        <taxon>Viridiplantae</taxon>
        <taxon>Streptophyta</taxon>
        <taxon>Embryophyta</taxon>
        <taxon>Tracheophyta</taxon>
        <taxon>Spermatophyta</taxon>
        <taxon>Magnoliopsida</taxon>
        <taxon>eudicotyledons</taxon>
        <taxon>Gunneridae</taxon>
        <taxon>Pentapetalae</taxon>
        <taxon>rosids</taxon>
        <taxon>fabids</taxon>
        <taxon>Fabales</taxon>
        <taxon>Fabaceae</taxon>
        <taxon>Papilionoideae</taxon>
        <taxon>50 kb inversion clade</taxon>
        <taxon>NPAAA clade</taxon>
        <taxon>indigoferoid/millettioid clade</taxon>
        <taxon>Phaseoleae</taxon>
        <taxon>Mucuna</taxon>
    </lineage>
</organism>
<feature type="non-terminal residue" evidence="1">
    <location>
        <position position="1"/>
    </location>
</feature>
<name>A0A371I7D1_MUCPR</name>
<dbReference type="Proteomes" id="UP000257109">
    <property type="component" value="Unassembled WGS sequence"/>
</dbReference>
<evidence type="ECO:0000313" key="1">
    <source>
        <dbReference type="EMBL" id="RDY10942.1"/>
    </source>
</evidence>
<keyword evidence="2" id="KW-1185">Reference proteome</keyword>
<dbReference type="OrthoDB" id="1742098at2759"/>
<sequence>MKNRESVNDYFAQTLTITNKMRMYDYVVCSIEKSHDLNFMIVDELQSNPLVHKQRMNDHNSHEEQALKMRQALVVVGEEMFLEVELHKEEVEAEEADNL</sequence>
<protein>
    <submittedName>
        <fullName evidence="1">Uncharacterized protein</fullName>
    </submittedName>
</protein>